<dbReference type="GO" id="GO:0005886">
    <property type="term" value="C:plasma membrane"/>
    <property type="evidence" value="ECO:0007669"/>
    <property type="project" value="UniProtKB-SubCell"/>
</dbReference>
<dbReference type="OrthoDB" id="9778331at2"/>
<keyword evidence="4 7" id="KW-0812">Transmembrane</keyword>
<dbReference type="RefSeq" id="WP_160646138.1">
    <property type="nucleotide sequence ID" value="NZ_SIJB01000023.1"/>
</dbReference>
<evidence type="ECO:0000256" key="3">
    <source>
        <dbReference type="ARBA" id="ARBA00022475"/>
    </source>
</evidence>
<dbReference type="InterPro" id="IPR023090">
    <property type="entry name" value="UPF0702_alpha/beta_dom_sf"/>
</dbReference>
<dbReference type="Proteomes" id="UP000448943">
    <property type="component" value="Unassembled WGS sequence"/>
</dbReference>
<name>A0A6N9Q3E5_9BACL</name>
<evidence type="ECO:0000259" key="8">
    <source>
        <dbReference type="Pfam" id="PF04239"/>
    </source>
</evidence>
<feature type="domain" description="YetF-like N-terminal transmembrane" evidence="9">
    <location>
        <begin position="3"/>
        <end position="77"/>
    </location>
</feature>
<evidence type="ECO:0000256" key="4">
    <source>
        <dbReference type="ARBA" id="ARBA00022692"/>
    </source>
</evidence>
<dbReference type="Pfam" id="PF04239">
    <property type="entry name" value="DUF421"/>
    <property type="match status" value="1"/>
</dbReference>
<evidence type="ECO:0000259" key="9">
    <source>
        <dbReference type="Pfam" id="PF20730"/>
    </source>
</evidence>
<dbReference type="AlphaFoldDB" id="A0A6N9Q3E5"/>
<feature type="transmembrane region" description="Helical" evidence="7">
    <location>
        <begin position="58"/>
        <end position="75"/>
    </location>
</feature>
<sequence>MNYVDISVELFIGFILLFLMTKILGKTSINQVTPFEFISALVLGELVGNAIYDEDIGFGYILFAVFVWGLLMYIAEMLEIKFLKLRGFLEGNPSIVIQNGIIDRNELRKNKMSINQLQTLLRQKDTFSVHEVEYALLEANGTLSVLKKSLYSTTTQQDLDMHPRPTFLSVTFIIDGEVLLDNLKASGFDETWLQNELVKINIKRVEDIFYAEWQQDEGLYVIPMVQSTAK</sequence>
<keyword evidence="3" id="KW-1003">Cell membrane</keyword>
<dbReference type="Gene3D" id="3.30.240.20">
    <property type="entry name" value="bsu07140 like domains"/>
    <property type="match status" value="2"/>
</dbReference>
<protein>
    <submittedName>
        <fullName evidence="10">DUF421 domain-containing protein</fullName>
    </submittedName>
</protein>
<gene>
    <name evidence="10" type="ORF">ERL59_10270</name>
</gene>
<feature type="transmembrane region" description="Helical" evidence="7">
    <location>
        <begin position="6"/>
        <end position="25"/>
    </location>
</feature>
<evidence type="ECO:0000313" key="11">
    <source>
        <dbReference type="Proteomes" id="UP000448943"/>
    </source>
</evidence>
<comment type="subcellular location">
    <subcellularLocation>
        <location evidence="1">Cell membrane</location>
        <topology evidence="1">Multi-pass membrane protein</topology>
    </subcellularLocation>
</comment>
<evidence type="ECO:0000256" key="1">
    <source>
        <dbReference type="ARBA" id="ARBA00004651"/>
    </source>
</evidence>
<reference evidence="10 11" key="1">
    <citation type="submission" date="2019-01" db="EMBL/GenBank/DDBJ databases">
        <title>Chengkuizengella sp. nov., isolated from deep-sea sediment of East Pacific Ocean.</title>
        <authorList>
            <person name="Yang J."/>
            <person name="Lai Q."/>
            <person name="Shao Z."/>
        </authorList>
    </citation>
    <scope>NUCLEOTIDE SEQUENCE [LARGE SCALE GENOMIC DNA]</scope>
    <source>
        <strain evidence="10 11">YPA3-1-1</strain>
    </source>
</reference>
<accession>A0A6N9Q3E5</accession>
<evidence type="ECO:0000256" key="5">
    <source>
        <dbReference type="ARBA" id="ARBA00022989"/>
    </source>
</evidence>
<evidence type="ECO:0000256" key="6">
    <source>
        <dbReference type="ARBA" id="ARBA00023136"/>
    </source>
</evidence>
<evidence type="ECO:0000256" key="7">
    <source>
        <dbReference type="SAM" id="Phobius"/>
    </source>
</evidence>
<keyword evidence="5 7" id="KW-1133">Transmembrane helix</keyword>
<keyword evidence="6 7" id="KW-0472">Membrane</keyword>
<dbReference type="InterPro" id="IPR048454">
    <property type="entry name" value="YetF_N"/>
</dbReference>
<dbReference type="EMBL" id="SIJB01000023">
    <property type="protein sequence ID" value="NBI29345.1"/>
    <property type="molecule type" value="Genomic_DNA"/>
</dbReference>
<dbReference type="InterPro" id="IPR007353">
    <property type="entry name" value="DUF421"/>
</dbReference>
<evidence type="ECO:0000256" key="2">
    <source>
        <dbReference type="ARBA" id="ARBA00006448"/>
    </source>
</evidence>
<keyword evidence="11" id="KW-1185">Reference proteome</keyword>
<comment type="caution">
    <text evidence="10">The sequence shown here is derived from an EMBL/GenBank/DDBJ whole genome shotgun (WGS) entry which is preliminary data.</text>
</comment>
<comment type="similarity">
    <text evidence="2">Belongs to the UPF0702 family.</text>
</comment>
<feature type="domain" description="YetF C-terminal" evidence="8">
    <location>
        <begin position="81"/>
        <end position="214"/>
    </location>
</feature>
<evidence type="ECO:0000313" key="10">
    <source>
        <dbReference type="EMBL" id="NBI29345.1"/>
    </source>
</evidence>
<dbReference type="PANTHER" id="PTHR34582:SF5">
    <property type="entry name" value="UPF0702 TRANSMEMBRANE PROTEIN YETF"/>
    <property type="match status" value="1"/>
</dbReference>
<dbReference type="Pfam" id="PF20730">
    <property type="entry name" value="YetF_N"/>
    <property type="match status" value="1"/>
</dbReference>
<dbReference type="PANTHER" id="PTHR34582">
    <property type="entry name" value="UPF0702 TRANSMEMBRANE PROTEIN YCAP"/>
    <property type="match status" value="1"/>
</dbReference>
<organism evidence="10 11">
    <name type="scientific">Chengkuizengella marina</name>
    <dbReference type="NCBI Taxonomy" id="2507566"/>
    <lineage>
        <taxon>Bacteria</taxon>
        <taxon>Bacillati</taxon>
        <taxon>Bacillota</taxon>
        <taxon>Bacilli</taxon>
        <taxon>Bacillales</taxon>
        <taxon>Paenibacillaceae</taxon>
        <taxon>Chengkuizengella</taxon>
    </lineage>
</organism>
<proteinExistence type="inferred from homology"/>